<dbReference type="GeneTree" id="ENSGT00390000000221"/>
<reference evidence="10" key="2">
    <citation type="submission" date="2025-09" db="UniProtKB">
        <authorList>
            <consortium name="Ensembl"/>
        </authorList>
    </citation>
    <scope>IDENTIFICATION</scope>
</reference>
<evidence type="ECO:0000256" key="7">
    <source>
        <dbReference type="ARBA" id="ARBA00023157"/>
    </source>
</evidence>
<comment type="subcellular location">
    <subcellularLocation>
        <location evidence="1">Secreted</location>
    </subcellularLocation>
</comment>
<dbReference type="GO" id="GO:0048019">
    <property type="term" value="F:receptor antagonist activity"/>
    <property type="evidence" value="ECO:0007669"/>
    <property type="project" value="TreeGrafter"/>
</dbReference>
<dbReference type="Proteomes" id="UP000694426">
    <property type="component" value="Unplaced"/>
</dbReference>
<evidence type="ECO:0000256" key="2">
    <source>
        <dbReference type="ARBA" id="ARBA00010842"/>
    </source>
</evidence>
<dbReference type="GO" id="GO:0005615">
    <property type="term" value="C:extracellular space"/>
    <property type="evidence" value="ECO:0007669"/>
    <property type="project" value="TreeGrafter"/>
</dbReference>
<comment type="similarity">
    <text evidence="2">Belongs to the dickkopf family.</text>
</comment>
<sequence length="212" mass="21846">MPSGQTVLAAGAQIGHGLQIPGTPAPSTPAPSSPSPSASSMQPALALLCLGATLLPAASGHLWAWMYSLPRHPPDEAALGRRAGPGDDLEEVTACGPDSPCARGHFCDEHFGLCLPARPAGQYCRRDAHCAHGLLCMFGKCQQPVPDGQEGARCHRDEDCGPGGCCARRHGERVCQQRLAAGQGCHVPPGGLAFSINQVCPCQAGLVCRASA</sequence>
<keyword evidence="7" id="KW-1015">Disulfide bond</keyword>
<evidence type="ECO:0000256" key="1">
    <source>
        <dbReference type="ARBA" id="ARBA00004613"/>
    </source>
</evidence>
<evidence type="ECO:0000256" key="4">
    <source>
        <dbReference type="ARBA" id="ARBA00022525"/>
    </source>
</evidence>
<keyword evidence="4" id="KW-0964">Secreted</keyword>
<name>A0A8B9BKR1_9AVES</name>
<evidence type="ECO:0000313" key="10">
    <source>
        <dbReference type="Ensembl" id="ENSABRP00000005794.1"/>
    </source>
</evidence>
<organism evidence="10 11">
    <name type="scientific">Anser brachyrhynchus</name>
    <name type="common">Pink-footed goose</name>
    <dbReference type="NCBI Taxonomy" id="132585"/>
    <lineage>
        <taxon>Eukaryota</taxon>
        <taxon>Metazoa</taxon>
        <taxon>Chordata</taxon>
        <taxon>Craniata</taxon>
        <taxon>Vertebrata</taxon>
        <taxon>Euteleostomi</taxon>
        <taxon>Archelosauria</taxon>
        <taxon>Archosauria</taxon>
        <taxon>Dinosauria</taxon>
        <taxon>Saurischia</taxon>
        <taxon>Theropoda</taxon>
        <taxon>Coelurosauria</taxon>
        <taxon>Aves</taxon>
        <taxon>Neognathae</taxon>
        <taxon>Galloanserae</taxon>
        <taxon>Anseriformes</taxon>
        <taxon>Anatidae</taxon>
        <taxon>Anserinae</taxon>
        <taxon>Anser</taxon>
    </lineage>
</organism>
<dbReference type="GO" id="GO:0039706">
    <property type="term" value="F:co-receptor binding"/>
    <property type="evidence" value="ECO:0007669"/>
    <property type="project" value="TreeGrafter"/>
</dbReference>
<feature type="region of interest" description="Disordered" evidence="8">
    <location>
        <begin position="16"/>
        <end position="39"/>
    </location>
</feature>
<evidence type="ECO:0000256" key="5">
    <source>
        <dbReference type="ARBA" id="ARBA00022687"/>
    </source>
</evidence>
<dbReference type="Pfam" id="PF04706">
    <property type="entry name" value="Dickkopf_N"/>
    <property type="match status" value="1"/>
</dbReference>
<keyword evidence="5" id="KW-0879">Wnt signaling pathway</keyword>
<dbReference type="PANTHER" id="PTHR12113:SF31">
    <property type="entry name" value="DICKKOPF N-TERMINAL CYSTEINE-RICH DOMAIN-CONTAINING PROTEIN"/>
    <property type="match status" value="1"/>
</dbReference>
<evidence type="ECO:0000256" key="6">
    <source>
        <dbReference type="ARBA" id="ARBA00022729"/>
    </source>
</evidence>
<feature type="compositionally biased region" description="Pro residues" evidence="8">
    <location>
        <begin position="23"/>
        <end position="34"/>
    </location>
</feature>
<keyword evidence="3" id="KW-0217">Developmental protein</keyword>
<dbReference type="Gene3D" id="2.10.80.10">
    <property type="entry name" value="Lipase, subunit A"/>
    <property type="match status" value="1"/>
</dbReference>
<dbReference type="InterPro" id="IPR039863">
    <property type="entry name" value="DKK1-4"/>
</dbReference>
<evidence type="ECO:0000256" key="3">
    <source>
        <dbReference type="ARBA" id="ARBA00022473"/>
    </source>
</evidence>
<dbReference type="PANTHER" id="PTHR12113">
    <property type="entry name" value="DICKKOPF3-LIKE 3"/>
    <property type="match status" value="1"/>
</dbReference>
<evidence type="ECO:0000256" key="8">
    <source>
        <dbReference type="SAM" id="MobiDB-lite"/>
    </source>
</evidence>
<feature type="domain" description="Dickkopf N-terminal cysteine-rich" evidence="9">
    <location>
        <begin position="95"/>
        <end position="142"/>
    </location>
</feature>
<evidence type="ECO:0000313" key="11">
    <source>
        <dbReference type="Proteomes" id="UP000694426"/>
    </source>
</evidence>
<dbReference type="GO" id="GO:0090090">
    <property type="term" value="P:negative regulation of canonical Wnt signaling pathway"/>
    <property type="evidence" value="ECO:0007669"/>
    <property type="project" value="TreeGrafter"/>
</dbReference>
<keyword evidence="6" id="KW-0732">Signal</keyword>
<evidence type="ECO:0000259" key="9">
    <source>
        <dbReference type="Pfam" id="PF04706"/>
    </source>
</evidence>
<dbReference type="GO" id="GO:0016055">
    <property type="term" value="P:Wnt signaling pathway"/>
    <property type="evidence" value="ECO:0007669"/>
    <property type="project" value="UniProtKB-KW"/>
</dbReference>
<protein>
    <recommendedName>
        <fullName evidence="9">Dickkopf N-terminal cysteine-rich domain-containing protein</fullName>
    </recommendedName>
</protein>
<proteinExistence type="inferred from homology"/>
<dbReference type="Ensembl" id="ENSABRT00000008368.1">
    <property type="protein sequence ID" value="ENSABRP00000005794.1"/>
    <property type="gene ID" value="ENSABRG00000005407.1"/>
</dbReference>
<dbReference type="InterPro" id="IPR006796">
    <property type="entry name" value="Dickkopf_N"/>
</dbReference>
<dbReference type="AlphaFoldDB" id="A0A8B9BKR1"/>
<reference evidence="10" key="1">
    <citation type="submission" date="2025-08" db="UniProtKB">
        <authorList>
            <consortium name="Ensembl"/>
        </authorList>
    </citation>
    <scope>IDENTIFICATION</scope>
</reference>
<accession>A0A8B9BKR1</accession>
<keyword evidence="11" id="KW-1185">Reference proteome</keyword>